<dbReference type="EMBL" id="NAJP01000001">
    <property type="protein sequence ID" value="TKA49592.1"/>
    <property type="molecule type" value="Genomic_DNA"/>
</dbReference>
<dbReference type="OrthoDB" id="10319410at2759"/>
<feature type="region of interest" description="Disordered" evidence="1">
    <location>
        <begin position="173"/>
        <end position="273"/>
    </location>
</feature>
<feature type="compositionally biased region" description="Basic residues" evidence="1">
    <location>
        <begin position="181"/>
        <end position="190"/>
    </location>
</feature>
<comment type="caution">
    <text evidence="2">The sequence shown here is derived from an EMBL/GenBank/DDBJ whole genome shotgun (WGS) entry which is preliminary data.</text>
</comment>
<organism evidence="2 3">
    <name type="scientific">Friedmanniomyces endolithicus</name>
    <dbReference type="NCBI Taxonomy" id="329885"/>
    <lineage>
        <taxon>Eukaryota</taxon>
        <taxon>Fungi</taxon>
        <taxon>Dikarya</taxon>
        <taxon>Ascomycota</taxon>
        <taxon>Pezizomycotina</taxon>
        <taxon>Dothideomycetes</taxon>
        <taxon>Dothideomycetidae</taxon>
        <taxon>Mycosphaerellales</taxon>
        <taxon>Teratosphaeriaceae</taxon>
        <taxon>Friedmanniomyces</taxon>
    </lineage>
</organism>
<evidence type="ECO:0000313" key="3">
    <source>
        <dbReference type="Proteomes" id="UP000310066"/>
    </source>
</evidence>
<sequence length="273" mass="29550">MPFFHPNPTKSTSASIRTYVKVRLTRLGARINRSRHGRVTATRSVADTDAIPSIGGTWLRRQQAGESEAGRVSSPASRDQAQEAWHAGLEVDADASGNTEEVNGLLLASTLPLPSLSSPQSDEAGEDADSMVGAEHQELLSAWWGRPKSIPSDDGSVVSGEELRGRRRQAWWDGMGERAPRRQNKKRSQARKASPYRGAASQQVNGNGVTQEAWYASSTRLDGPETVTSTPATSSETITAIPSTPSSQSSSKQGRRQSRFREVGLVEKPVETE</sequence>
<feature type="compositionally biased region" description="Polar residues" evidence="1">
    <location>
        <begin position="200"/>
        <end position="231"/>
    </location>
</feature>
<dbReference type="AlphaFoldDB" id="A0A4U0VL17"/>
<dbReference type="Proteomes" id="UP000310066">
    <property type="component" value="Unassembled WGS sequence"/>
</dbReference>
<name>A0A4U0VL17_9PEZI</name>
<dbReference type="GO" id="GO:0003735">
    <property type="term" value="F:structural constituent of ribosome"/>
    <property type="evidence" value="ECO:0007669"/>
    <property type="project" value="InterPro"/>
</dbReference>
<dbReference type="PROSITE" id="PS00732">
    <property type="entry name" value="RIBOSOMAL_S16"/>
    <property type="match status" value="1"/>
</dbReference>
<reference evidence="2 3" key="1">
    <citation type="submission" date="2017-03" db="EMBL/GenBank/DDBJ databases">
        <title>Genomes of endolithic fungi from Antarctica.</title>
        <authorList>
            <person name="Coleine C."/>
            <person name="Masonjones S."/>
            <person name="Stajich J.E."/>
        </authorList>
    </citation>
    <scope>NUCLEOTIDE SEQUENCE [LARGE SCALE GENOMIC DNA]</scope>
    <source>
        <strain evidence="2 3">CCFEE 5311</strain>
    </source>
</reference>
<feature type="compositionally biased region" description="Basic and acidic residues" evidence="1">
    <location>
        <begin position="259"/>
        <end position="273"/>
    </location>
</feature>
<proteinExistence type="predicted"/>
<dbReference type="GO" id="GO:0006412">
    <property type="term" value="P:translation"/>
    <property type="evidence" value="ECO:0007669"/>
    <property type="project" value="InterPro"/>
</dbReference>
<dbReference type="GO" id="GO:0005840">
    <property type="term" value="C:ribosome"/>
    <property type="evidence" value="ECO:0007669"/>
    <property type="project" value="InterPro"/>
</dbReference>
<evidence type="ECO:0000313" key="2">
    <source>
        <dbReference type="EMBL" id="TKA49592.1"/>
    </source>
</evidence>
<gene>
    <name evidence="2" type="ORF">B0A54_00260</name>
</gene>
<accession>A0A4U0VL17</accession>
<feature type="compositionally biased region" description="Low complexity" evidence="1">
    <location>
        <begin position="232"/>
        <end position="251"/>
    </location>
</feature>
<protein>
    <submittedName>
        <fullName evidence="2">Uncharacterized protein</fullName>
    </submittedName>
</protein>
<evidence type="ECO:0000256" key="1">
    <source>
        <dbReference type="SAM" id="MobiDB-lite"/>
    </source>
</evidence>
<feature type="region of interest" description="Disordered" evidence="1">
    <location>
        <begin position="61"/>
        <end position="84"/>
    </location>
</feature>
<dbReference type="InterPro" id="IPR020592">
    <property type="entry name" value="Ribosomal_bS16_CS"/>
</dbReference>